<reference evidence="4" key="1">
    <citation type="submission" date="2018-05" db="EMBL/GenBank/DDBJ databases">
        <authorList>
            <person name="Li X."/>
        </authorList>
    </citation>
    <scope>NUCLEOTIDE SEQUENCE [LARGE SCALE GENOMIC DNA]</scope>
    <source>
        <strain evidence="4">LX32</strain>
    </source>
</reference>
<organism evidence="3 4">
    <name type="scientific">Phenylobacterium soli</name>
    <dbReference type="NCBI Taxonomy" id="2170551"/>
    <lineage>
        <taxon>Bacteria</taxon>
        <taxon>Pseudomonadati</taxon>
        <taxon>Pseudomonadota</taxon>
        <taxon>Alphaproteobacteria</taxon>
        <taxon>Caulobacterales</taxon>
        <taxon>Caulobacteraceae</taxon>
        <taxon>Phenylobacterium</taxon>
    </lineage>
</organism>
<comment type="similarity">
    <text evidence="1 2">Belongs to the enoyl-CoA hydratase/isomerase family.</text>
</comment>
<dbReference type="EMBL" id="QFYQ01000001">
    <property type="protein sequence ID" value="RAK56026.1"/>
    <property type="molecule type" value="Genomic_DNA"/>
</dbReference>
<dbReference type="AlphaFoldDB" id="A0A328AQK3"/>
<dbReference type="InterPro" id="IPR018376">
    <property type="entry name" value="Enoyl-CoA_hyd/isom_CS"/>
</dbReference>
<dbReference type="RefSeq" id="WP_111529774.1">
    <property type="nucleotide sequence ID" value="NZ_JBHRSG010000003.1"/>
</dbReference>
<protein>
    <submittedName>
        <fullName evidence="3">Enoyl-CoA hydratase</fullName>
    </submittedName>
</protein>
<dbReference type="Proteomes" id="UP000249254">
    <property type="component" value="Unassembled WGS sequence"/>
</dbReference>
<name>A0A328AQK3_9CAUL</name>
<dbReference type="InterPro" id="IPR001753">
    <property type="entry name" value="Enoyl-CoA_hydra/iso"/>
</dbReference>
<gene>
    <name evidence="3" type="ORF">DJ017_16670</name>
</gene>
<dbReference type="PROSITE" id="PS00166">
    <property type="entry name" value="ENOYL_COA_HYDRATASE"/>
    <property type="match status" value="1"/>
</dbReference>
<dbReference type="CDD" id="cd06558">
    <property type="entry name" value="crotonase-like"/>
    <property type="match status" value="1"/>
</dbReference>
<dbReference type="InterPro" id="IPR029045">
    <property type="entry name" value="ClpP/crotonase-like_dom_sf"/>
</dbReference>
<dbReference type="InterPro" id="IPR051053">
    <property type="entry name" value="ECH/Chromodomain_protein"/>
</dbReference>
<dbReference type="SUPFAM" id="SSF52096">
    <property type="entry name" value="ClpP/crotonase"/>
    <property type="match status" value="1"/>
</dbReference>
<dbReference type="Gene3D" id="3.90.226.10">
    <property type="entry name" value="2-enoyl-CoA Hydratase, Chain A, domain 1"/>
    <property type="match status" value="1"/>
</dbReference>
<keyword evidence="4" id="KW-1185">Reference proteome</keyword>
<dbReference type="PANTHER" id="PTHR43684">
    <property type="match status" value="1"/>
</dbReference>
<dbReference type="OrthoDB" id="9797151at2"/>
<sequence>MTRLVKVADAGHVRTITLDRAEKKNALSLELAWGVVEAVDQAAAEDNVWVVAITGSGDAFCAGLDLTPDSEPYTPYSPMTAQLDDIGWVGNFLLAIRKRCDKPVVGGINGVAVGAGLGLAMATDVRLIARSARLMAGYTRIGGSPDAGLTITLPQAMGYEKAMRFMMENRTLVGEEAVAWGMAGEAVDDAAFAERLAAYCEELCAWSPITLRLLKRGMVRAMEGVEMESQLRYEVSNIRKAFGSEDGQEARRAFLEKRKPVFQGR</sequence>
<proteinExistence type="inferred from homology"/>
<dbReference type="GO" id="GO:0003824">
    <property type="term" value="F:catalytic activity"/>
    <property type="evidence" value="ECO:0007669"/>
    <property type="project" value="InterPro"/>
</dbReference>
<evidence type="ECO:0000313" key="3">
    <source>
        <dbReference type="EMBL" id="RAK56026.1"/>
    </source>
</evidence>
<dbReference type="Pfam" id="PF00378">
    <property type="entry name" value="ECH_1"/>
    <property type="match status" value="1"/>
</dbReference>
<evidence type="ECO:0000256" key="1">
    <source>
        <dbReference type="ARBA" id="ARBA00005254"/>
    </source>
</evidence>
<comment type="caution">
    <text evidence="3">The sequence shown here is derived from an EMBL/GenBank/DDBJ whole genome shotgun (WGS) entry which is preliminary data.</text>
</comment>
<accession>A0A328AQK3</accession>
<evidence type="ECO:0000313" key="4">
    <source>
        <dbReference type="Proteomes" id="UP000249254"/>
    </source>
</evidence>
<dbReference type="PANTHER" id="PTHR43684:SF4">
    <property type="entry name" value="ENOYL-COA HYDRATASE_ISOMERASE FAMILY PROTEIN (AFU_ORTHOLOGUE AFUA_1G01890)"/>
    <property type="match status" value="1"/>
</dbReference>
<evidence type="ECO:0000256" key="2">
    <source>
        <dbReference type="RuleBase" id="RU003707"/>
    </source>
</evidence>